<dbReference type="InterPro" id="IPR014710">
    <property type="entry name" value="RmlC-like_jellyroll"/>
</dbReference>
<dbReference type="Pfam" id="PF13621">
    <property type="entry name" value="Cupin_8"/>
    <property type="match status" value="1"/>
</dbReference>
<evidence type="ECO:0000256" key="1">
    <source>
        <dbReference type="SAM" id="MobiDB-lite"/>
    </source>
</evidence>
<feature type="transmembrane region" description="Helical" evidence="2">
    <location>
        <begin position="7"/>
        <end position="24"/>
    </location>
</feature>
<name>A0A6C0LNP1_9ZZZZ</name>
<sequence length="329" mass="38799">MKIIIRVFIFCLVLFIYLHIQFHLKTSNDLEIFELDDPTKDKLEQVCDLRQPVVFNYVNDHFLNASSFKQIVNNYYAFDIKIRSVKRPADDNGELFLPLSLNGAVKLFNEDNQSSYYSENNKDFLQETGVIKSFSYNDSFFRPYMVSNCNYDILLGSVNSTTPFRYNHNYRNFFMVTQGSIQIKLAPPQSIKYLSPEYDYENFEFRSLIDVWAPESKFKVDYDKVQFIDFTLQPGKAFFIPAYWWYSIKILEKNTLVSIFNYRTYMNNLAITPYFVLHGLQLLNVKRNIAKVNNNNRVIVENDEPRAEDPTLDTNVEEPKDAEKKIDED</sequence>
<dbReference type="PROSITE" id="PS51184">
    <property type="entry name" value="JMJC"/>
    <property type="match status" value="1"/>
</dbReference>
<protein>
    <recommendedName>
        <fullName evidence="3">JmjC domain-containing protein</fullName>
    </recommendedName>
</protein>
<dbReference type="AlphaFoldDB" id="A0A6C0LNP1"/>
<reference evidence="4" key="1">
    <citation type="journal article" date="2020" name="Nature">
        <title>Giant virus diversity and host interactions through global metagenomics.</title>
        <authorList>
            <person name="Schulz F."/>
            <person name="Roux S."/>
            <person name="Paez-Espino D."/>
            <person name="Jungbluth S."/>
            <person name="Walsh D.A."/>
            <person name="Denef V.J."/>
            <person name="McMahon K.D."/>
            <person name="Konstantinidis K.T."/>
            <person name="Eloe-Fadrosh E.A."/>
            <person name="Kyrpides N.C."/>
            <person name="Woyke T."/>
        </authorList>
    </citation>
    <scope>NUCLEOTIDE SEQUENCE</scope>
    <source>
        <strain evidence="4">GVMAG-M-3300027892-73</strain>
    </source>
</reference>
<dbReference type="SUPFAM" id="SSF51197">
    <property type="entry name" value="Clavaminate synthase-like"/>
    <property type="match status" value="1"/>
</dbReference>
<keyword evidence="2" id="KW-0812">Transmembrane</keyword>
<proteinExistence type="predicted"/>
<keyword evidence="2" id="KW-1133">Transmembrane helix</keyword>
<feature type="region of interest" description="Disordered" evidence="1">
    <location>
        <begin position="303"/>
        <end position="329"/>
    </location>
</feature>
<dbReference type="InterPro" id="IPR003347">
    <property type="entry name" value="JmjC_dom"/>
</dbReference>
<feature type="domain" description="JmjC" evidence="3">
    <location>
        <begin position="114"/>
        <end position="278"/>
    </location>
</feature>
<dbReference type="Gene3D" id="2.60.120.10">
    <property type="entry name" value="Jelly Rolls"/>
    <property type="match status" value="1"/>
</dbReference>
<dbReference type="InterPro" id="IPR041667">
    <property type="entry name" value="Cupin_8"/>
</dbReference>
<evidence type="ECO:0000313" key="4">
    <source>
        <dbReference type="EMBL" id="QHU30892.1"/>
    </source>
</evidence>
<keyword evidence="2" id="KW-0472">Membrane</keyword>
<evidence type="ECO:0000259" key="3">
    <source>
        <dbReference type="PROSITE" id="PS51184"/>
    </source>
</evidence>
<accession>A0A6C0LNP1</accession>
<organism evidence="4">
    <name type="scientific">viral metagenome</name>
    <dbReference type="NCBI Taxonomy" id="1070528"/>
    <lineage>
        <taxon>unclassified sequences</taxon>
        <taxon>metagenomes</taxon>
        <taxon>organismal metagenomes</taxon>
    </lineage>
</organism>
<dbReference type="EMBL" id="MN740521">
    <property type="protein sequence ID" value="QHU30892.1"/>
    <property type="molecule type" value="Genomic_DNA"/>
</dbReference>
<evidence type="ECO:0000256" key="2">
    <source>
        <dbReference type="SAM" id="Phobius"/>
    </source>
</evidence>
<feature type="compositionally biased region" description="Basic and acidic residues" evidence="1">
    <location>
        <begin position="317"/>
        <end position="329"/>
    </location>
</feature>